<evidence type="ECO:0008006" key="6">
    <source>
        <dbReference type="Google" id="ProtNLM"/>
    </source>
</evidence>
<dbReference type="PANTHER" id="PTHR34384:SF5">
    <property type="entry name" value="L-2,3-DIAMINOPROPANOATE--CITRATE LIGASE"/>
    <property type="match status" value="1"/>
</dbReference>
<feature type="region of interest" description="Disordered" evidence="1">
    <location>
        <begin position="1177"/>
        <end position="1221"/>
    </location>
</feature>
<dbReference type="EMBL" id="JACEFI010000019">
    <property type="protein sequence ID" value="KAH0593747.1"/>
    <property type="molecule type" value="Genomic_DNA"/>
</dbReference>
<dbReference type="InterPro" id="IPR022770">
    <property type="entry name" value="IucA/IucC-like_C"/>
</dbReference>
<sequence length="1615" mass="180732">MSVSNYAARARGETTKRLLAQLVNEGLATLDFLDESHDSATRRPRITRQREGNPDRWLTLSAVYGVITTGHPICVQMTLSFLTMLILTALTEKWMELGWQTPILDLDSSFLDWERSVVTGHPTHPFHRTCIANRLLQPVGPENLPDMLNPDISFVTVPRTSVRSAGPFEKLIESMMKHFGISVASSQGNTTVPCLTQHLPALLNYFPEAELVKTVPNCAVAQAAMRTVSIPGFAYDVKFSLACLVTSALRVLPCWSADAAPRLTCLLKEISPPNLWIVGEVAAVTGNQQDMAETRYMTCILRENLESRAKENNEALILSSALMEKPMGGPRTYAEVLFDLHTTADKVRWFKSYVQHLLSLALDPLVRHQVGFEFHGQNSIVRICKRTRAIKGFAIRDLSGVKLHGASLEAQGFDVTGFEALSTDDSHQVWDRVHHALIQNNIGYMMYSLELERDHDGWGIVRSALADSLDVENNALGRQIYQYFLRDTMLFKSFITMRLRSSLDGRFKLVDTEVPNILCKTSPWLLQISLAGSNSMERLAPPEKVDAQVRAADRDLMQQNLLESTSPYGQLPGVSRRLNPYPAVLPVQFVQNLERFHEALAAALDNIVERWWKDADANLPGRMPLEPRVEKLLRWIDEGSDKGLVRGYKGHQGNLRPDILILADEEHAVPQFRVCEINGRFPINFLHFVASAYEALAGLPWSVPLLRPATDYTKLHDSLFQLFDPSVPIHFVGQTSDFPKDSPLFGLLEQKTGMRPRLVKPSSLVLIPSGSEPTGFSLYCVWGADPAVTKRPPKLITVEGRLLEEVHQVGCQLYDFELFALDPDMVRHIAMRSVNDMRSVFIAHDKRILGILRQELDALVHKHGVLTLAQARILEQGIVPTILPGCERLRQLLDASYADPGIKDGYILKPFRLARGSGILLGRDMSVSEWCGILESMKTADLRSGTAQYVLQPLQKVRSVNWFWDEERMVCTSKMVGAYYSVHGRFVGLGSWRTATASENVISAATKDGTIVLSAVYLNVDKGSSMADPFRGDGLFTAATALAALVQDPERLDCARARFNESPPSYRSRLSHNPTLSQSPNPPSDEEQRRSDLKWKLILEHRASFPSQQLLAQELEEIGRLIKLTDDPIRRRRIQVGTNYYKLAEENVMKRWVEQGIWNEEWKPRRVWRWKHEEPLDPEFESNKDKTPGTESRLFGPPPEEIESTPRPPQGVQDLPMTEERRRIREREREASRPYHQFVYHVSKERELILDEMNPPEAADFSYPNQWPSALHQAALQGGAGRPRTLTEPNVEYSVSTPPDINTTAYERVKNTWVRRGIWNKKWGILPGMSWKHEQPLEEMLREEMGDDPVPHEGGAGEDRHEPSDAPRRPLFGPYPDEQVASFSSPLFDDSTHQPVRVDAGPNRIASPLPVAANGDHVLGQPDEPLQEACPGGDPAVLPNGETSQSSAASSPDRDRVNNREAGRSILLSGGRRGEREGSVGAGLAPEIPRTALGSIRPSKVFKACGRNRTCTRRRLDGSEETGVQTPIPVPDTASAPVVDSSVQPRRSRRLQEAKRQTDADSSPGGISTSSPKSAKPRGVECPGEYHKWLVHVIRGPVLMIWNGLPAVQMNVTEL</sequence>
<dbReference type="InterPro" id="IPR037455">
    <property type="entry name" value="LucA/IucC-like"/>
</dbReference>
<dbReference type="Pfam" id="PF04183">
    <property type="entry name" value="IucA_IucC"/>
    <property type="match status" value="1"/>
</dbReference>
<dbReference type="Gene3D" id="1.10.510.40">
    <property type="match status" value="1"/>
</dbReference>
<protein>
    <recommendedName>
        <fullName evidence="6">Aerobactin siderophore biosynthesis, IucA/IucC</fullName>
    </recommendedName>
</protein>
<feature type="region of interest" description="Disordered" evidence="1">
    <location>
        <begin position="1513"/>
        <end position="1580"/>
    </location>
</feature>
<comment type="caution">
    <text evidence="4">The sequence shown here is derived from an EMBL/GenBank/DDBJ whole genome shotgun (WGS) entry which is preliminary data.</text>
</comment>
<evidence type="ECO:0000259" key="2">
    <source>
        <dbReference type="Pfam" id="PF04183"/>
    </source>
</evidence>
<feature type="domain" description="Aerobactin siderophore biosynthesis IucA/IucC-like C-terminal" evidence="3">
    <location>
        <begin position="348"/>
        <end position="490"/>
    </location>
</feature>
<feature type="compositionally biased region" description="Polar residues" evidence="1">
    <location>
        <begin position="1441"/>
        <end position="1450"/>
    </location>
</feature>
<organism evidence="4 5">
    <name type="scientific">Metarhizium humberi</name>
    <dbReference type="NCBI Taxonomy" id="2596975"/>
    <lineage>
        <taxon>Eukaryota</taxon>
        <taxon>Fungi</taxon>
        <taxon>Dikarya</taxon>
        <taxon>Ascomycota</taxon>
        <taxon>Pezizomycotina</taxon>
        <taxon>Sordariomycetes</taxon>
        <taxon>Hypocreomycetidae</taxon>
        <taxon>Hypocreales</taxon>
        <taxon>Clavicipitaceae</taxon>
        <taxon>Metarhizium</taxon>
    </lineage>
</organism>
<gene>
    <name evidence="4" type="ORF">MHUMG1_08498</name>
</gene>
<accession>A0A9P8S4G9</accession>
<feature type="compositionally biased region" description="Basic and acidic residues" evidence="1">
    <location>
        <begin position="1345"/>
        <end position="1368"/>
    </location>
</feature>
<feature type="region of interest" description="Disordered" evidence="1">
    <location>
        <begin position="1345"/>
        <end position="1491"/>
    </location>
</feature>
<name>A0A9P8S4G9_9HYPO</name>
<feature type="region of interest" description="Disordered" evidence="1">
    <location>
        <begin position="1276"/>
        <end position="1296"/>
    </location>
</feature>
<dbReference type="GO" id="GO:0019290">
    <property type="term" value="P:siderophore biosynthetic process"/>
    <property type="evidence" value="ECO:0007669"/>
    <property type="project" value="InterPro"/>
</dbReference>
<evidence type="ECO:0000313" key="5">
    <source>
        <dbReference type="Proteomes" id="UP000764110"/>
    </source>
</evidence>
<dbReference type="Pfam" id="PF06276">
    <property type="entry name" value="FhuF"/>
    <property type="match status" value="1"/>
</dbReference>
<feature type="region of interest" description="Disordered" evidence="1">
    <location>
        <begin position="1062"/>
        <end position="1090"/>
    </location>
</feature>
<feature type="compositionally biased region" description="Basic and acidic residues" evidence="1">
    <location>
        <begin position="1177"/>
        <end position="1188"/>
    </location>
</feature>
<feature type="compositionally biased region" description="Basic and acidic residues" evidence="1">
    <location>
        <begin position="1550"/>
        <end position="1559"/>
    </location>
</feature>
<evidence type="ECO:0000259" key="3">
    <source>
        <dbReference type="Pfam" id="PF06276"/>
    </source>
</evidence>
<dbReference type="SUPFAM" id="SSF56059">
    <property type="entry name" value="Glutathione synthetase ATP-binding domain-like"/>
    <property type="match status" value="1"/>
</dbReference>
<feature type="domain" description="Aerobactin siderophore biosynthesis IucA/IucC N-terminal" evidence="2">
    <location>
        <begin position="217"/>
        <end position="323"/>
    </location>
</feature>
<evidence type="ECO:0000313" key="4">
    <source>
        <dbReference type="EMBL" id="KAH0593747.1"/>
    </source>
</evidence>
<dbReference type="InterPro" id="IPR007310">
    <property type="entry name" value="Aerobactin_biosyn_IucA/IucC_N"/>
</dbReference>
<feature type="compositionally biased region" description="Basic and acidic residues" evidence="1">
    <location>
        <begin position="1452"/>
        <end position="1463"/>
    </location>
</feature>
<dbReference type="PANTHER" id="PTHR34384">
    <property type="entry name" value="L-2,3-DIAMINOPROPANOATE--CITRATE LIGASE"/>
    <property type="match status" value="1"/>
</dbReference>
<proteinExistence type="predicted"/>
<reference evidence="4 5" key="1">
    <citation type="submission" date="2020-07" db="EMBL/GenBank/DDBJ databases">
        <title>Metarhizium humberi genome.</title>
        <authorList>
            <person name="Lysoe E."/>
        </authorList>
    </citation>
    <scope>NUCLEOTIDE SEQUENCE [LARGE SCALE GENOMIC DNA]</scope>
    <source>
        <strain evidence="4 5">ESALQ1638</strain>
    </source>
</reference>
<dbReference type="Proteomes" id="UP000764110">
    <property type="component" value="Unassembled WGS sequence"/>
</dbReference>
<keyword evidence="5" id="KW-1185">Reference proteome</keyword>
<dbReference type="GO" id="GO:0016881">
    <property type="term" value="F:acid-amino acid ligase activity"/>
    <property type="evidence" value="ECO:0007669"/>
    <property type="project" value="UniProtKB-ARBA"/>
</dbReference>
<evidence type="ECO:0000256" key="1">
    <source>
        <dbReference type="SAM" id="MobiDB-lite"/>
    </source>
</evidence>